<evidence type="ECO:0000256" key="2">
    <source>
        <dbReference type="ARBA" id="ARBA00022723"/>
    </source>
</evidence>
<keyword evidence="4 6" id="KW-0862">Zinc</keyword>
<dbReference type="InterPro" id="IPR001915">
    <property type="entry name" value="Peptidase_M48"/>
</dbReference>
<keyword evidence="1 6" id="KW-0645">Protease</keyword>
<keyword evidence="8" id="KW-1133">Transmembrane helix</keyword>
<proteinExistence type="inferred from homology"/>
<keyword evidence="8" id="KW-0812">Transmembrane</keyword>
<feature type="region of interest" description="Disordered" evidence="7">
    <location>
        <begin position="252"/>
        <end position="271"/>
    </location>
</feature>
<dbReference type="CDD" id="cd07326">
    <property type="entry name" value="M56_BlaR1_MecR1_like"/>
    <property type="match status" value="1"/>
</dbReference>
<keyword evidence="3 6" id="KW-0378">Hydrolase</keyword>
<name>A0ABV0LJ55_9PSEU</name>
<accession>A0ABV0LJ55</accession>
<evidence type="ECO:0000313" key="11">
    <source>
        <dbReference type="Proteomes" id="UP001440984"/>
    </source>
</evidence>
<feature type="transmembrane region" description="Helical" evidence="8">
    <location>
        <begin position="6"/>
        <end position="21"/>
    </location>
</feature>
<feature type="transmembrane region" description="Helical" evidence="8">
    <location>
        <begin position="321"/>
        <end position="342"/>
    </location>
</feature>
<evidence type="ECO:0000256" key="1">
    <source>
        <dbReference type="ARBA" id="ARBA00022670"/>
    </source>
</evidence>
<feature type="transmembrane region" description="Helical" evidence="8">
    <location>
        <begin position="33"/>
        <end position="60"/>
    </location>
</feature>
<feature type="region of interest" description="Disordered" evidence="7">
    <location>
        <begin position="278"/>
        <end position="304"/>
    </location>
</feature>
<evidence type="ECO:0000256" key="3">
    <source>
        <dbReference type="ARBA" id="ARBA00022801"/>
    </source>
</evidence>
<evidence type="ECO:0000256" key="8">
    <source>
        <dbReference type="SAM" id="Phobius"/>
    </source>
</evidence>
<dbReference type="RefSeq" id="WP_348953818.1">
    <property type="nucleotide sequence ID" value="NZ_JBDZYD010000009.1"/>
</dbReference>
<comment type="caution">
    <text evidence="10">The sequence shown here is derived from an EMBL/GenBank/DDBJ whole genome shotgun (WGS) entry which is preliminary data.</text>
</comment>
<dbReference type="Gene3D" id="3.30.2010.10">
    <property type="entry name" value="Metalloproteases ('zincins'), catalytic domain"/>
    <property type="match status" value="1"/>
</dbReference>
<comment type="similarity">
    <text evidence="6">Belongs to the peptidase M48 family.</text>
</comment>
<protein>
    <submittedName>
        <fullName evidence="10">M56 family metallopeptidase</fullName>
    </submittedName>
</protein>
<gene>
    <name evidence="10" type="ORF">ABJI51_24910</name>
</gene>
<feature type="domain" description="Peptidase M48" evidence="9">
    <location>
        <begin position="128"/>
        <end position="180"/>
    </location>
</feature>
<dbReference type="EMBL" id="JBDZYD010000009">
    <property type="protein sequence ID" value="MEQ0562338.1"/>
    <property type="molecule type" value="Genomic_DNA"/>
</dbReference>
<keyword evidence="8" id="KW-0472">Membrane</keyword>
<dbReference type="Pfam" id="PF01435">
    <property type="entry name" value="Peptidase_M48"/>
    <property type="match status" value="1"/>
</dbReference>
<evidence type="ECO:0000259" key="9">
    <source>
        <dbReference type="Pfam" id="PF01435"/>
    </source>
</evidence>
<organism evidence="10 11">
    <name type="scientific">Amycolatopsis melonis</name>
    <dbReference type="NCBI Taxonomy" id="3156488"/>
    <lineage>
        <taxon>Bacteria</taxon>
        <taxon>Bacillati</taxon>
        <taxon>Actinomycetota</taxon>
        <taxon>Actinomycetes</taxon>
        <taxon>Pseudonocardiales</taxon>
        <taxon>Pseudonocardiaceae</taxon>
        <taxon>Amycolatopsis</taxon>
    </lineage>
</organism>
<evidence type="ECO:0000256" key="4">
    <source>
        <dbReference type="ARBA" id="ARBA00022833"/>
    </source>
</evidence>
<evidence type="ECO:0000256" key="7">
    <source>
        <dbReference type="SAM" id="MobiDB-lite"/>
    </source>
</evidence>
<keyword evidence="11" id="KW-1185">Reference proteome</keyword>
<evidence type="ECO:0000313" key="10">
    <source>
        <dbReference type="EMBL" id="MEQ0562338.1"/>
    </source>
</evidence>
<reference evidence="10 11" key="1">
    <citation type="submission" date="2024-05" db="EMBL/GenBank/DDBJ databases">
        <authorList>
            <person name="Zhao H."/>
            <person name="Xu Y."/>
            <person name="Lin S."/>
            <person name="Spain J.C."/>
            <person name="Zhou N.-Y."/>
        </authorList>
    </citation>
    <scope>NUCLEOTIDE SEQUENCE [LARGE SCALE GENOMIC DNA]</scope>
    <source>
        <strain evidence="10 11">NEAU-NG30</strain>
    </source>
</reference>
<feature type="transmembrane region" description="Helical" evidence="8">
    <location>
        <begin position="80"/>
        <end position="104"/>
    </location>
</feature>
<evidence type="ECO:0000256" key="5">
    <source>
        <dbReference type="ARBA" id="ARBA00023049"/>
    </source>
</evidence>
<keyword evidence="2" id="KW-0479">Metal-binding</keyword>
<evidence type="ECO:0000256" key="6">
    <source>
        <dbReference type="RuleBase" id="RU003983"/>
    </source>
</evidence>
<dbReference type="Proteomes" id="UP001440984">
    <property type="component" value="Unassembled WGS sequence"/>
</dbReference>
<keyword evidence="5 6" id="KW-0482">Metalloprotease</keyword>
<comment type="cofactor">
    <cofactor evidence="6">
        <name>Zn(2+)</name>
        <dbReference type="ChEBI" id="CHEBI:29105"/>
    </cofactor>
    <text evidence="6">Binds 1 zinc ion per subunit.</text>
</comment>
<sequence length="345" mass="35569">MIYVLHHVAALMLAGLAAGYLRRARWPSLRPRLAVALWQAIALTIVVSAVSALLALGLMPLRRGILPGLLSFAAAGPDPLGMPAITAGLALAAGLVAQQLWCAVRVARQRARHRSLLALLAEPCDGALVVDHPLPVAYCVPGRTAEIVLSTGARRLLTDGELAAVLAHEHAHLRERHDLALAPFTALARLFPGCRRLSADIQLLLEMRADDRAARRHGREAVATALEKFRAHGATATPPGTLGAAAETLGAAATTPPSSLSAATTPPGTLGAAAETLGAAAPTPPGTLSATATPPATLSATAATTSRIDRLRRPPATGPRLLPALVTATVVTVLATPLSLLLTPF</sequence>